<protein>
    <submittedName>
        <fullName evidence="2">Uncharacterized protein</fullName>
    </submittedName>
</protein>
<comment type="caution">
    <text evidence="2">The sequence shown here is derived from an EMBL/GenBank/DDBJ whole genome shotgun (WGS) entry which is preliminary data.</text>
</comment>
<dbReference type="RefSeq" id="WP_036836031.1">
    <property type="nucleotide sequence ID" value="NZ_AVPG01000031.1"/>
</dbReference>
<dbReference type="STRING" id="1385512.N784_11835"/>
<name>A0A0A5G123_9BACI</name>
<evidence type="ECO:0000313" key="2">
    <source>
        <dbReference type="EMBL" id="KGX84775.1"/>
    </source>
</evidence>
<dbReference type="OrthoDB" id="2427984at2"/>
<dbReference type="Proteomes" id="UP000030401">
    <property type="component" value="Unassembled WGS sequence"/>
</dbReference>
<feature type="transmembrane region" description="Helical" evidence="1">
    <location>
        <begin position="6"/>
        <end position="21"/>
    </location>
</feature>
<evidence type="ECO:0000256" key="1">
    <source>
        <dbReference type="SAM" id="Phobius"/>
    </source>
</evidence>
<feature type="transmembrane region" description="Helical" evidence="1">
    <location>
        <begin position="58"/>
        <end position="77"/>
    </location>
</feature>
<keyword evidence="1" id="KW-1133">Transmembrane helix</keyword>
<organism evidence="2 3">
    <name type="scientific">Pontibacillus litoralis JSM 072002</name>
    <dbReference type="NCBI Taxonomy" id="1385512"/>
    <lineage>
        <taxon>Bacteria</taxon>
        <taxon>Bacillati</taxon>
        <taxon>Bacillota</taxon>
        <taxon>Bacilli</taxon>
        <taxon>Bacillales</taxon>
        <taxon>Bacillaceae</taxon>
        <taxon>Pontibacillus</taxon>
    </lineage>
</organism>
<gene>
    <name evidence="2" type="ORF">N784_11835</name>
</gene>
<keyword evidence="1" id="KW-0472">Membrane</keyword>
<reference evidence="2 3" key="1">
    <citation type="submission" date="2013-08" db="EMBL/GenBank/DDBJ databases">
        <authorList>
            <person name="Huang J."/>
            <person name="Wang G."/>
        </authorList>
    </citation>
    <scope>NUCLEOTIDE SEQUENCE [LARGE SCALE GENOMIC DNA]</scope>
    <source>
        <strain evidence="2 3">JSM 072002</strain>
    </source>
</reference>
<feature type="transmembrane region" description="Helical" evidence="1">
    <location>
        <begin position="33"/>
        <end position="52"/>
    </location>
</feature>
<keyword evidence="3" id="KW-1185">Reference proteome</keyword>
<keyword evidence="1" id="KW-0812">Transmembrane</keyword>
<proteinExistence type="predicted"/>
<dbReference type="EMBL" id="AVPG01000031">
    <property type="protein sequence ID" value="KGX84775.1"/>
    <property type="molecule type" value="Genomic_DNA"/>
</dbReference>
<evidence type="ECO:0000313" key="3">
    <source>
        <dbReference type="Proteomes" id="UP000030401"/>
    </source>
</evidence>
<accession>A0A0A5G123</accession>
<sequence>MKVEVSLLIFLLLSVVFVRIQRKKRGLTGMKSAIPAICLWLIALIHLTAYWINGLGVVRWMLTVLLLMIGGYYTAYVPQRSR</sequence>
<dbReference type="eggNOG" id="ENOG5033CD4">
    <property type="taxonomic scope" value="Bacteria"/>
</dbReference>
<dbReference type="AlphaFoldDB" id="A0A0A5G123"/>